<sequence>LHFPLSFENFSFLWLIKMKWSEVWEPTLSKVLKNNHCALLSLPEFADKMTISIGTASQTPLPLISQAPSALAILPNHRSITFALQLPLKSCSCSQGALPLNLGDLPETLACEKASALFVHKPDKALPTKATRILCFPLSYMFHCFVSLSLCVP</sequence>
<dbReference type="Ensembl" id="ENSMGAT00000022498.1">
    <property type="protein sequence ID" value="ENSMGAP00000020618.1"/>
    <property type="gene ID" value="ENSMGAG00000018290.1"/>
</dbReference>
<organism evidence="1 2">
    <name type="scientific">Meleagris gallopavo</name>
    <name type="common">Wild turkey</name>
    <dbReference type="NCBI Taxonomy" id="9103"/>
    <lineage>
        <taxon>Eukaryota</taxon>
        <taxon>Metazoa</taxon>
        <taxon>Chordata</taxon>
        <taxon>Craniata</taxon>
        <taxon>Vertebrata</taxon>
        <taxon>Euteleostomi</taxon>
        <taxon>Archelosauria</taxon>
        <taxon>Archosauria</taxon>
        <taxon>Dinosauria</taxon>
        <taxon>Saurischia</taxon>
        <taxon>Theropoda</taxon>
        <taxon>Coelurosauria</taxon>
        <taxon>Aves</taxon>
        <taxon>Neognathae</taxon>
        <taxon>Galloanserae</taxon>
        <taxon>Galliformes</taxon>
        <taxon>Phasianidae</taxon>
        <taxon>Meleagridinae</taxon>
        <taxon>Meleagris</taxon>
    </lineage>
</organism>
<reference evidence="1" key="3">
    <citation type="submission" date="2025-09" db="UniProtKB">
        <authorList>
            <consortium name="Ensembl"/>
        </authorList>
    </citation>
    <scope>IDENTIFICATION</scope>
</reference>
<keyword evidence="2" id="KW-1185">Reference proteome</keyword>
<dbReference type="AlphaFoldDB" id="A0A803XM72"/>
<proteinExistence type="predicted"/>
<reference evidence="1 2" key="1">
    <citation type="journal article" date="2010" name="PLoS Biol.">
        <title>Multi-platform next-generation sequencing of the domestic turkey (Meleagris gallopavo): genome assembly and analysis.</title>
        <authorList>
            <person name="Dalloul R.A."/>
            <person name="Long J.A."/>
            <person name="Zimin A.V."/>
            <person name="Aslam L."/>
            <person name="Beal K."/>
            <person name="Blomberg L.A."/>
            <person name="Bouffard P."/>
            <person name="Burt D.W."/>
            <person name="Crasta O."/>
            <person name="Crooijmans R.P."/>
            <person name="Cooper K."/>
            <person name="Coulombe R.A."/>
            <person name="De S."/>
            <person name="Delany M.E."/>
            <person name="Dodgson J.B."/>
            <person name="Dong J.J."/>
            <person name="Evans C."/>
            <person name="Frederickson K.M."/>
            <person name="Flicek P."/>
            <person name="Florea L."/>
            <person name="Folkerts O."/>
            <person name="Groenen M.A."/>
            <person name="Harkins T.T."/>
            <person name="Herrero J."/>
            <person name="Hoffmann S."/>
            <person name="Megens H.J."/>
            <person name="Jiang A."/>
            <person name="de Jong P."/>
            <person name="Kaiser P."/>
            <person name="Kim H."/>
            <person name="Kim K.W."/>
            <person name="Kim S."/>
            <person name="Langenberger D."/>
            <person name="Lee M.K."/>
            <person name="Lee T."/>
            <person name="Mane S."/>
            <person name="Marcais G."/>
            <person name="Marz M."/>
            <person name="McElroy A.P."/>
            <person name="Modise T."/>
            <person name="Nefedov M."/>
            <person name="Notredame C."/>
            <person name="Paton I.R."/>
            <person name="Payne W.S."/>
            <person name="Pertea G."/>
            <person name="Prickett D."/>
            <person name="Puiu D."/>
            <person name="Qioa D."/>
            <person name="Raineri E."/>
            <person name="Ruffier M."/>
            <person name="Salzberg S.L."/>
            <person name="Schatz M.C."/>
            <person name="Scheuring C."/>
            <person name="Schmidt C.J."/>
            <person name="Schroeder S."/>
            <person name="Searle S.M."/>
            <person name="Smith E.J."/>
            <person name="Smith J."/>
            <person name="Sonstegard T.S."/>
            <person name="Stadler P.F."/>
            <person name="Tafer H."/>
            <person name="Tu Z.J."/>
            <person name="Van Tassell C.P."/>
            <person name="Vilella A.J."/>
            <person name="Williams K.P."/>
            <person name="Yorke J.A."/>
            <person name="Zhang L."/>
            <person name="Zhang H.B."/>
            <person name="Zhang X."/>
            <person name="Zhang Y."/>
            <person name="Reed K.M."/>
        </authorList>
    </citation>
    <scope>NUCLEOTIDE SEQUENCE [LARGE SCALE GENOMIC DNA]</scope>
</reference>
<reference evidence="1" key="2">
    <citation type="submission" date="2025-08" db="UniProtKB">
        <authorList>
            <consortium name="Ensembl"/>
        </authorList>
    </citation>
    <scope>IDENTIFICATION</scope>
</reference>
<name>A0A803XM72_MELGA</name>
<dbReference type="Proteomes" id="UP000001645">
    <property type="component" value="Chromosome 14"/>
</dbReference>
<protein>
    <submittedName>
        <fullName evidence="1">Uncharacterized protein</fullName>
    </submittedName>
</protein>
<evidence type="ECO:0000313" key="2">
    <source>
        <dbReference type="Proteomes" id="UP000001645"/>
    </source>
</evidence>
<accession>A0A803XM72</accession>
<evidence type="ECO:0000313" key="1">
    <source>
        <dbReference type="Ensembl" id="ENSMGAP00000020618.1"/>
    </source>
</evidence>
<dbReference type="InParanoid" id="A0A803XM72"/>